<comment type="caution">
    <text evidence="2">The sequence shown here is derived from an EMBL/GenBank/DDBJ whole genome shotgun (WGS) entry which is preliminary data.</text>
</comment>
<organism evidence="2 3">
    <name type="scientific">Plasmodium yoelii yoelii</name>
    <dbReference type="NCBI Taxonomy" id="73239"/>
    <lineage>
        <taxon>Eukaryota</taxon>
        <taxon>Sar</taxon>
        <taxon>Alveolata</taxon>
        <taxon>Apicomplexa</taxon>
        <taxon>Aconoidasida</taxon>
        <taxon>Haemosporida</taxon>
        <taxon>Plasmodiidae</taxon>
        <taxon>Plasmodium</taxon>
        <taxon>Plasmodium (Vinckeia)</taxon>
    </lineage>
</organism>
<evidence type="ECO:0000313" key="2">
    <source>
        <dbReference type="EMBL" id="EAA15216.1"/>
    </source>
</evidence>
<accession>Q7RIW8</accession>
<name>Q7RIW8_PLAYO</name>
<dbReference type="PaxDb" id="73239-Q7RIW8"/>
<reference evidence="2 3" key="1">
    <citation type="journal article" date="2002" name="Nature">
        <title>Genome sequence and comparative analysis of the model rodent malaria parasite Plasmodium yoelii yoelii.</title>
        <authorList>
            <person name="Carlton J.M."/>
            <person name="Angiuoli S.V."/>
            <person name="Suh B.B."/>
            <person name="Kooij T.W."/>
            <person name="Pertea M."/>
            <person name="Silva J.C."/>
            <person name="Ermolaeva M.D."/>
            <person name="Allen J.E."/>
            <person name="Selengut J.D."/>
            <person name="Koo H.L."/>
            <person name="Peterson J.D."/>
            <person name="Pop M."/>
            <person name="Kosack D.S."/>
            <person name="Shumway M.F."/>
            <person name="Bidwell S.L."/>
            <person name="Shallom S.J."/>
            <person name="van Aken S.E."/>
            <person name="Riedmuller S.B."/>
            <person name="Feldblyum T.V."/>
            <person name="Cho J.K."/>
            <person name="Quackenbush J."/>
            <person name="Sedegah M."/>
            <person name="Shoaibi A."/>
            <person name="Cummings L.M."/>
            <person name="Florens L."/>
            <person name="Yates J.R."/>
            <person name="Raine J.D."/>
            <person name="Sinden R.E."/>
            <person name="Harris M.A."/>
            <person name="Cunningham D.A."/>
            <person name="Preiser P.R."/>
            <person name="Bergman L.W."/>
            <person name="Vaidya A.B."/>
            <person name="van Lin L.H."/>
            <person name="Janse C.J."/>
            <person name="Waters A.P."/>
            <person name="Smith H.O."/>
            <person name="White O.R."/>
            <person name="Salzberg S.L."/>
            <person name="Venter J.C."/>
            <person name="Fraser C.M."/>
            <person name="Hoffman S.L."/>
            <person name="Gardner M.J."/>
            <person name="Carucci D.J."/>
        </authorList>
    </citation>
    <scope>NUCLEOTIDE SEQUENCE [LARGE SCALE GENOMIC DNA]</scope>
    <source>
        <strain evidence="2 3">17XNL</strain>
    </source>
</reference>
<evidence type="ECO:0000256" key="1">
    <source>
        <dbReference type="SAM" id="MobiDB-lite"/>
    </source>
</evidence>
<feature type="region of interest" description="Disordered" evidence="1">
    <location>
        <begin position="238"/>
        <end position="257"/>
    </location>
</feature>
<keyword evidence="3" id="KW-1185">Reference proteome</keyword>
<dbReference type="EMBL" id="AABL01001008">
    <property type="protein sequence ID" value="EAA15216.1"/>
    <property type="molecule type" value="Genomic_DNA"/>
</dbReference>
<dbReference type="STRING" id="73239.Q7RIW8"/>
<proteinExistence type="predicted"/>
<protein>
    <submittedName>
        <fullName evidence="2">Clustered-asparagine-rich protein</fullName>
    </submittedName>
</protein>
<sequence length="291" mass="33849">MFIFIKCINLFLGQIHDLGMIKHSHFYNPLLQVSKFAYLYLCNCYIVLTNLNPQEMPNYVMNRNYPYDKGMNFEGKYYQGNYMVSQPNILDGNVNNPNNSYMANNVNNNYFNPPNPNHYNNNMQQKNMIPQPGFAHTNKFQNNMNSNNYSYPKNNIMNVNAKNNNTLNFGNPNNNNMYLNNQKNQEQFHIQKFNKQIHFNKSFVNSDKSPIKPQNTHTTQPIISNVWINQNANNMTNNSDKNNITNSQINDQLPNTQNTNLQDETKLNHINDGTTNVAIGTFLIKKNMHIS</sequence>
<dbReference type="InParanoid" id="Q7RIW8"/>
<evidence type="ECO:0000313" key="3">
    <source>
        <dbReference type="Proteomes" id="UP000008553"/>
    </source>
</evidence>
<dbReference type="AlphaFoldDB" id="Q7RIW8"/>
<dbReference type="Proteomes" id="UP000008553">
    <property type="component" value="Unassembled WGS sequence"/>
</dbReference>
<gene>
    <name evidence="2" type="ORF">PY03498</name>
</gene>